<comment type="caution">
    <text evidence="1">The sequence shown here is derived from an EMBL/GenBank/DDBJ whole genome shotgun (WGS) entry which is preliminary data.</text>
</comment>
<gene>
    <name evidence="1" type="ORF">D3872_20375</name>
</gene>
<organism evidence="1 2">
    <name type="scientific">Massilia cavernae</name>
    <dbReference type="NCBI Taxonomy" id="2320864"/>
    <lineage>
        <taxon>Bacteria</taxon>
        <taxon>Pseudomonadati</taxon>
        <taxon>Pseudomonadota</taxon>
        <taxon>Betaproteobacteria</taxon>
        <taxon>Burkholderiales</taxon>
        <taxon>Oxalobacteraceae</taxon>
        <taxon>Telluria group</taxon>
        <taxon>Massilia</taxon>
    </lineage>
</organism>
<evidence type="ECO:0000313" key="1">
    <source>
        <dbReference type="EMBL" id="RJG11228.1"/>
    </source>
</evidence>
<dbReference type="RefSeq" id="WP_119812534.1">
    <property type="nucleotide sequence ID" value="NZ_QYUP01000151.1"/>
</dbReference>
<dbReference type="Proteomes" id="UP000284006">
    <property type="component" value="Unassembled WGS sequence"/>
</dbReference>
<protein>
    <submittedName>
        <fullName evidence="1">Uncharacterized protein</fullName>
    </submittedName>
</protein>
<dbReference type="OrthoDB" id="9799912at2"/>
<dbReference type="AlphaFoldDB" id="A0A418XFJ0"/>
<name>A0A418XFJ0_9BURK</name>
<sequence>MKEDMRLTAETALTQFWSKHPESQRVLQAWYKVFKSCAATDLNELKKTFATADYVPRSTRYLMSAAMNIE</sequence>
<accession>A0A418XFJ0</accession>
<keyword evidence="2" id="KW-1185">Reference proteome</keyword>
<reference evidence="1 2" key="1">
    <citation type="submission" date="2018-09" db="EMBL/GenBank/DDBJ databases">
        <authorList>
            <person name="Zhu H."/>
        </authorList>
    </citation>
    <scope>NUCLEOTIDE SEQUENCE [LARGE SCALE GENOMIC DNA]</scope>
    <source>
        <strain evidence="1 2">K1S02-61</strain>
    </source>
</reference>
<evidence type="ECO:0000313" key="2">
    <source>
        <dbReference type="Proteomes" id="UP000284006"/>
    </source>
</evidence>
<proteinExistence type="predicted"/>
<dbReference type="EMBL" id="QYUP01000151">
    <property type="protein sequence ID" value="RJG11228.1"/>
    <property type="molecule type" value="Genomic_DNA"/>
</dbReference>